<dbReference type="SMART" id="SM00650">
    <property type="entry name" value="rADc"/>
    <property type="match status" value="1"/>
</dbReference>
<dbReference type="InterPro" id="IPR029063">
    <property type="entry name" value="SAM-dependent_MTases_sf"/>
</dbReference>
<evidence type="ECO:0000256" key="4">
    <source>
        <dbReference type="ARBA" id="ARBA00022679"/>
    </source>
</evidence>
<comment type="similarity">
    <text evidence="7">Belongs to the class I-like SAM-binding methyltransferase superfamily. rRNA adenine N(6)-methyltransferase family. RsmA subfamily.</text>
</comment>
<dbReference type="AlphaFoldDB" id="A0A369LJG4"/>
<keyword evidence="1 7" id="KW-0963">Cytoplasm</keyword>
<dbReference type="InterPro" id="IPR020598">
    <property type="entry name" value="rRNA_Ade_methylase_Trfase_N"/>
</dbReference>
<dbReference type="EC" id="2.1.1.182" evidence="7"/>
<dbReference type="InterPro" id="IPR023165">
    <property type="entry name" value="rRNA_Ade_diMease-like_C"/>
</dbReference>
<accession>A0A369LJG4</accession>
<evidence type="ECO:0000256" key="2">
    <source>
        <dbReference type="ARBA" id="ARBA00022552"/>
    </source>
</evidence>
<comment type="catalytic activity">
    <reaction evidence="7">
        <text>adenosine(1518)/adenosine(1519) in 16S rRNA + 4 S-adenosyl-L-methionine = N(6)-dimethyladenosine(1518)/N(6)-dimethyladenosine(1519) in 16S rRNA + 4 S-adenosyl-L-homocysteine + 4 H(+)</text>
        <dbReference type="Rhea" id="RHEA:19609"/>
        <dbReference type="Rhea" id="RHEA-COMP:10232"/>
        <dbReference type="Rhea" id="RHEA-COMP:10233"/>
        <dbReference type="ChEBI" id="CHEBI:15378"/>
        <dbReference type="ChEBI" id="CHEBI:57856"/>
        <dbReference type="ChEBI" id="CHEBI:59789"/>
        <dbReference type="ChEBI" id="CHEBI:74411"/>
        <dbReference type="ChEBI" id="CHEBI:74493"/>
        <dbReference type="EC" id="2.1.1.182"/>
    </reaction>
</comment>
<dbReference type="Proteomes" id="UP000253975">
    <property type="component" value="Unassembled WGS sequence"/>
</dbReference>
<feature type="binding site" evidence="7 8">
    <location>
        <position position="58"/>
    </location>
    <ligand>
        <name>S-adenosyl-L-methionine</name>
        <dbReference type="ChEBI" id="CHEBI:59789"/>
    </ligand>
</feature>
<dbReference type="RefSeq" id="WP_114615163.1">
    <property type="nucleotide sequence ID" value="NZ_PPTO01000004.1"/>
</dbReference>
<keyword evidence="3 7" id="KW-0489">Methyltransferase</keyword>
<dbReference type="PROSITE" id="PS51689">
    <property type="entry name" value="SAM_RNA_A_N6_MT"/>
    <property type="match status" value="1"/>
</dbReference>
<comment type="subcellular location">
    <subcellularLocation>
        <location evidence="7">Cytoplasm</location>
    </subcellularLocation>
</comment>
<dbReference type="GO" id="GO:0005829">
    <property type="term" value="C:cytosol"/>
    <property type="evidence" value="ECO:0007669"/>
    <property type="project" value="TreeGrafter"/>
</dbReference>
<dbReference type="Gene3D" id="3.40.50.150">
    <property type="entry name" value="Vaccinia Virus protein VP39"/>
    <property type="match status" value="1"/>
</dbReference>
<dbReference type="PROSITE" id="PS01131">
    <property type="entry name" value="RRNA_A_DIMETH"/>
    <property type="match status" value="1"/>
</dbReference>
<sequence>MAIASHLASVGATRDVLSRHGLATKHSLGQNFLVNDAVIANICKLSEVCEEDNVLEVGPGIGTLTVALLPRAKHVLSIERDPDLPAVLDETCDDFDNFTLISKDALRLNDDDLIAAFGKQAVEAGEAPNKFISNLPYAVAATLVLDYFQRIPSLQSATVMVQSEVADRMEAVVGTKDYAAYSVKLQLIAKATGRFQVSPGNFFPPPRVTSSVIRLDRRNDLGLSAEEIANASMAADAAFFTRRKTISNSMKGYFSSRGEQGKAIAAKLPEILAEAGIDAKRRGETLELSEFVELGRVLAKAKAEE</sequence>
<proteinExistence type="inferred from homology"/>
<dbReference type="PANTHER" id="PTHR11727:SF7">
    <property type="entry name" value="DIMETHYLADENOSINE TRANSFERASE-RELATED"/>
    <property type="match status" value="1"/>
</dbReference>
<dbReference type="NCBIfam" id="TIGR00755">
    <property type="entry name" value="ksgA"/>
    <property type="match status" value="1"/>
</dbReference>
<keyword evidence="2 7" id="KW-0698">rRNA processing</keyword>
<evidence type="ECO:0000256" key="3">
    <source>
        <dbReference type="ARBA" id="ARBA00022603"/>
    </source>
</evidence>
<reference evidence="10 11" key="1">
    <citation type="journal article" date="2018" name="Elife">
        <title>Discovery and characterization of a prevalent human gut bacterial enzyme sufficient for the inactivation of a family of plant toxins.</title>
        <authorList>
            <person name="Koppel N."/>
            <person name="Bisanz J.E."/>
            <person name="Pandelia M.E."/>
            <person name="Turnbaugh P.J."/>
            <person name="Balskus E.P."/>
        </authorList>
    </citation>
    <scope>NUCLEOTIDE SEQUENCE [LARGE SCALE GENOMIC DNA]</scope>
    <source>
        <strain evidence="10 11">OB21 GAM31</strain>
    </source>
</reference>
<gene>
    <name evidence="7" type="primary">rsmA</name>
    <name evidence="7" type="synonym">ksgA</name>
    <name evidence="10" type="ORF">C1881_03565</name>
</gene>
<feature type="binding site" evidence="7 8">
    <location>
        <position position="79"/>
    </location>
    <ligand>
        <name>S-adenosyl-L-methionine</name>
        <dbReference type="ChEBI" id="CHEBI:59789"/>
    </ligand>
</feature>
<dbReference type="GO" id="GO:0052908">
    <property type="term" value="F:16S rRNA (adenine(1518)-N(6)/adenine(1519)-N(6))-dimethyltransferase activity"/>
    <property type="evidence" value="ECO:0007669"/>
    <property type="project" value="UniProtKB-EC"/>
</dbReference>
<evidence type="ECO:0000256" key="8">
    <source>
        <dbReference type="PROSITE-ProRule" id="PRU01026"/>
    </source>
</evidence>
<organism evidence="10 11">
    <name type="scientific">Slackia isoflavoniconvertens</name>
    <dbReference type="NCBI Taxonomy" id="572010"/>
    <lineage>
        <taxon>Bacteria</taxon>
        <taxon>Bacillati</taxon>
        <taxon>Actinomycetota</taxon>
        <taxon>Coriobacteriia</taxon>
        <taxon>Eggerthellales</taxon>
        <taxon>Eggerthellaceae</taxon>
        <taxon>Slackia</taxon>
    </lineage>
</organism>
<dbReference type="EMBL" id="PPTO01000004">
    <property type="protein sequence ID" value="RDB59771.1"/>
    <property type="molecule type" value="Genomic_DNA"/>
</dbReference>
<dbReference type="Pfam" id="PF00398">
    <property type="entry name" value="RrnaAD"/>
    <property type="match status" value="1"/>
</dbReference>
<feature type="binding site" evidence="7 8">
    <location>
        <position position="134"/>
    </location>
    <ligand>
        <name>S-adenosyl-L-methionine</name>
        <dbReference type="ChEBI" id="CHEBI:59789"/>
    </ligand>
</feature>
<keyword evidence="6 7" id="KW-0694">RNA-binding</keyword>
<evidence type="ECO:0000259" key="9">
    <source>
        <dbReference type="SMART" id="SM00650"/>
    </source>
</evidence>
<evidence type="ECO:0000256" key="7">
    <source>
        <dbReference type="HAMAP-Rule" id="MF_00607"/>
    </source>
</evidence>
<name>A0A369LJG4_9ACTN</name>
<evidence type="ECO:0000256" key="1">
    <source>
        <dbReference type="ARBA" id="ARBA00022490"/>
    </source>
</evidence>
<dbReference type="InterPro" id="IPR020596">
    <property type="entry name" value="rRNA_Ade_Mease_Trfase_CS"/>
</dbReference>
<dbReference type="PANTHER" id="PTHR11727">
    <property type="entry name" value="DIMETHYLADENOSINE TRANSFERASE"/>
    <property type="match status" value="1"/>
</dbReference>
<evidence type="ECO:0000313" key="11">
    <source>
        <dbReference type="Proteomes" id="UP000253975"/>
    </source>
</evidence>
<keyword evidence="5 7" id="KW-0949">S-adenosyl-L-methionine</keyword>
<comment type="function">
    <text evidence="7">Specifically dimethylates two adjacent adenosines (A1518 and A1519) in the loop of a conserved hairpin near the 3'-end of 16S rRNA in the 30S particle. May play a critical role in biogenesis of 30S subunits.</text>
</comment>
<keyword evidence="4 7" id="KW-0808">Transferase</keyword>
<dbReference type="InterPro" id="IPR011530">
    <property type="entry name" value="rRNA_adenine_dimethylase"/>
</dbReference>
<feature type="binding site" evidence="7 8">
    <location>
        <position position="31"/>
    </location>
    <ligand>
        <name>S-adenosyl-L-methionine</name>
        <dbReference type="ChEBI" id="CHEBI:59789"/>
    </ligand>
</feature>
<dbReference type="SUPFAM" id="SSF53335">
    <property type="entry name" value="S-adenosyl-L-methionine-dependent methyltransferases"/>
    <property type="match status" value="1"/>
</dbReference>
<evidence type="ECO:0000313" key="10">
    <source>
        <dbReference type="EMBL" id="RDB59771.1"/>
    </source>
</evidence>
<dbReference type="Gene3D" id="1.10.8.100">
    <property type="entry name" value="Ribosomal RNA adenine dimethylase-like, domain 2"/>
    <property type="match status" value="1"/>
</dbReference>
<feature type="binding site" evidence="7 8">
    <location>
        <position position="104"/>
    </location>
    <ligand>
        <name>S-adenosyl-L-methionine</name>
        <dbReference type="ChEBI" id="CHEBI:59789"/>
    </ligand>
</feature>
<dbReference type="InterPro" id="IPR001737">
    <property type="entry name" value="KsgA/Erm"/>
</dbReference>
<evidence type="ECO:0000256" key="6">
    <source>
        <dbReference type="ARBA" id="ARBA00022884"/>
    </source>
</evidence>
<evidence type="ECO:0000256" key="5">
    <source>
        <dbReference type="ARBA" id="ARBA00022691"/>
    </source>
</evidence>
<dbReference type="HAMAP" id="MF_00607">
    <property type="entry name" value="16SrRNA_methyltr_A"/>
    <property type="match status" value="1"/>
</dbReference>
<feature type="domain" description="Ribosomal RNA adenine methylase transferase N-terminal" evidence="9">
    <location>
        <begin position="38"/>
        <end position="219"/>
    </location>
</feature>
<dbReference type="GO" id="GO:0003723">
    <property type="term" value="F:RNA binding"/>
    <property type="evidence" value="ECO:0007669"/>
    <property type="project" value="UniProtKB-UniRule"/>
</dbReference>
<feature type="binding site" evidence="7 8">
    <location>
        <position position="33"/>
    </location>
    <ligand>
        <name>S-adenosyl-L-methionine</name>
        <dbReference type="ChEBI" id="CHEBI:59789"/>
    </ligand>
</feature>
<protein>
    <recommendedName>
        <fullName evidence="7">Ribosomal RNA small subunit methyltransferase A</fullName>
        <ecNumber evidence="7">2.1.1.182</ecNumber>
    </recommendedName>
    <alternativeName>
        <fullName evidence="7">16S rRNA (adenine(1518)-N(6)/adenine(1519)-N(6))-dimethyltransferase</fullName>
    </alternativeName>
    <alternativeName>
        <fullName evidence="7">16S rRNA dimethyladenosine transferase</fullName>
    </alternativeName>
    <alternativeName>
        <fullName evidence="7">16S rRNA dimethylase</fullName>
    </alternativeName>
    <alternativeName>
        <fullName evidence="7">S-adenosylmethionine-6-N', N'-adenosyl(rRNA) dimethyltransferase</fullName>
    </alternativeName>
</protein>
<comment type="caution">
    <text evidence="10">The sequence shown here is derived from an EMBL/GenBank/DDBJ whole genome shotgun (WGS) entry which is preliminary data.</text>
</comment>